<dbReference type="AlphaFoldDB" id="A0A495XV20"/>
<evidence type="ECO:0000313" key="1">
    <source>
        <dbReference type="EMBL" id="RKT76666.1"/>
    </source>
</evidence>
<dbReference type="RefSeq" id="WP_211333235.1">
    <property type="nucleotide sequence ID" value="NZ_RBXT01000001.1"/>
</dbReference>
<proteinExistence type="predicted"/>
<dbReference type="Proteomes" id="UP000278440">
    <property type="component" value="Unassembled WGS sequence"/>
</dbReference>
<reference evidence="1 2" key="1">
    <citation type="submission" date="2018-10" db="EMBL/GenBank/DDBJ databases">
        <title>Sequencing the genomes of 1000 actinobacteria strains.</title>
        <authorList>
            <person name="Klenk H.-P."/>
        </authorList>
    </citation>
    <scope>NUCLEOTIDE SEQUENCE [LARGE SCALE GENOMIC DNA]</scope>
    <source>
        <strain evidence="1 2">DSM 44267</strain>
    </source>
</reference>
<evidence type="ECO:0000313" key="2">
    <source>
        <dbReference type="Proteomes" id="UP000278440"/>
    </source>
</evidence>
<protein>
    <submittedName>
        <fullName evidence="1">Uncharacterized protein</fullName>
    </submittedName>
</protein>
<dbReference type="EMBL" id="RBXT01000001">
    <property type="protein sequence ID" value="RKT76666.1"/>
    <property type="molecule type" value="Genomic_DNA"/>
</dbReference>
<gene>
    <name evidence="1" type="ORF">DFJ68_0062</name>
</gene>
<sequence length="370" mass="42232">MIAHFERVLRKIMPVGDDSGTEWVDEDWADAESRIAMEEAVRNGMPPRALGVFARWWQLETWLRDLAYVELRARYGREWEGILKAGLGRQAQDLTFGHMVNSSSSNILGYLDYSQLIRVISDHWDLFEKALIHRSAWDGRQEELKRIRHRVGHVRWPHSDDLHRLEQTLRDLEQGAFMAFASYNRRFMPMGTADAVTAGWMNRQHPKAKRLVDHAEERYGTRLILEASRRPWATAQQVDDPAPGLLWHASFTLRSRSVGIFELWREIVARGMDSILVHLVANDQKHVEFTFSAADSGDEISDAIGYALETVLAVSRLSLPEAPDYQQWQSRARSVDFRVISGSGWNIVDDSTLPITNFGAGGGVGRIPAW</sequence>
<comment type="caution">
    <text evidence="1">The sequence shown here is derived from an EMBL/GenBank/DDBJ whole genome shotgun (WGS) entry which is preliminary data.</text>
</comment>
<accession>A0A495XV20</accession>
<organism evidence="1 2">
    <name type="scientific">Terracoccus luteus</name>
    <dbReference type="NCBI Taxonomy" id="53356"/>
    <lineage>
        <taxon>Bacteria</taxon>
        <taxon>Bacillati</taxon>
        <taxon>Actinomycetota</taxon>
        <taxon>Actinomycetes</taxon>
        <taxon>Micrococcales</taxon>
        <taxon>Intrasporangiaceae</taxon>
        <taxon>Terracoccus</taxon>
    </lineage>
</organism>
<keyword evidence="2" id="KW-1185">Reference proteome</keyword>
<name>A0A495XV20_9MICO</name>